<dbReference type="Gene3D" id="3.60.160.10">
    <property type="entry name" value="Mitochondrial biogenesis AIM24"/>
    <property type="match status" value="1"/>
</dbReference>
<protein>
    <submittedName>
        <fullName evidence="1">AIM24 family protein</fullName>
    </submittedName>
</protein>
<dbReference type="InterPro" id="IPR002838">
    <property type="entry name" value="AIM24"/>
</dbReference>
<keyword evidence="2" id="KW-1185">Reference proteome</keyword>
<dbReference type="Pfam" id="PF01987">
    <property type="entry name" value="AIM24"/>
    <property type="match status" value="1"/>
</dbReference>
<dbReference type="EMBL" id="JAGVRK010000001">
    <property type="protein sequence ID" value="MBS2970876.1"/>
    <property type="molecule type" value="Genomic_DNA"/>
</dbReference>
<reference evidence="1 2" key="1">
    <citation type="submission" date="2021-04" db="EMBL/GenBank/DDBJ databases">
        <title>Metabacillus sp. strain KIGAM252 whole genome sequence.</title>
        <authorList>
            <person name="Seo M.-J."/>
            <person name="Cho E.-S."/>
            <person name="Hwang C.Y."/>
            <person name="Yoon D.J."/>
        </authorList>
    </citation>
    <scope>NUCLEOTIDE SEQUENCE [LARGE SCALE GENOMIC DNA]</scope>
    <source>
        <strain evidence="1 2">KIGAM252</strain>
    </source>
</reference>
<proteinExistence type="predicted"/>
<organism evidence="1 2">
    <name type="scientific">Metabacillus flavus</name>
    <dbReference type="NCBI Taxonomy" id="2823519"/>
    <lineage>
        <taxon>Bacteria</taxon>
        <taxon>Bacillati</taxon>
        <taxon>Bacillota</taxon>
        <taxon>Bacilli</taxon>
        <taxon>Bacillales</taxon>
        <taxon>Bacillaceae</taxon>
        <taxon>Metabacillus</taxon>
    </lineage>
</organism>
<evidence type="ECO:0000313" key="2">
    <source>
        <dbReference type="Proteomes" id="UP000682403"/>
    </source>
</evidence>
<name>A0ABS5LJE7_9BACI</name>
<dbReference type="PANTHER" id="PTHR38074:SF1">
    <property type="entry name" value="ALTERED INHERITANCE OF MITOCHONDRIA PROTEIN 24, MITOCHONDRIAL"/>
    <property type="match status" value="1"/>
</dbReference>
<accession>A0ABS5LJE7</accession>
<dbReference type="SUPFAM" id="SSF51219">
    <property type="entry name" value="TRAP-like"/>
    <property type="match status" value="1"/>
</dbReference>
<sequence length="259" mass="27779">MIVQNNQDVYSVIEQLETQNAVFKIVEFNDLNGSTYLTSPTDMYYAKKLGMGLRQIAVELRNGSITTEAGALHYMQGNIEMDNSLGGAAGIMKKFASSVLTNESGVKPKYKGTGDIFLEPSFSHFLMLEIENDSIIVDKGMFYCCESTVEVGIESMKNLSSAAKGGEGLFQTKLSGTGIIVLESPVPAGAVVKVDLNNDTLKVDGNFAILRTGGIQFTVERSAKGIIGSATSGEGYLQTFRGTGQVWLSPTTSRGPLLS</sequence>
<dbReference type="InterPro" id="IPR036983">
    <property type="entry name" value="AIM24_sf"/>
</dbReference>
<dbReference type="RefSeq" id="WP_211561602.1">
    <property type="nucleotide sequence ID" value="NZ_JAGVRK010000001.1"/>
</dbReference>
<dbReference type="InterPro" id="IPR016031">
    <property type="entry name" value="Trp_RNA-bd_attenuator-like_dom"/>
</dbReference>
<evidence type="ECO:0000313" key="1">
    <source>
        <dbReference type="EMBL" id="MBS2970876.1"/>
    </source>
</evidence>
<gene>
    <name evidence="1" type="ORF">J9317_19215</name>
</gene>
<comment type="caution">
    <text evidence="1">The sequence shown here is derived from an EMBL/GenBank/DDBJ whole genome shotgun (WGS) entry which is preliminary data.</text>
</comment>
<dbReference type="PANTHER" id="PTHR38074">
    <property type="entry name" value="ALTERED INHERITANCE OF MITOCHONDRIA PROTEIN 24, MITOCHONDRIAL"/>
    <property type="match status" value="1"/>
</dbReference>
<dbReference type="Proteomes" id="UP000682403">
    <property type="component" value="Unassembled WGS sequence"/>
</dbReference>